<evidence type="ECO:0000313" key="1">
    <source>
        <dbReference type="EMBL" id="RSH82787.1"/>
    </source>
</evidence>
<dbReference type="PANTHER" id="PTHR38696:SF1">
    <property type="entry name" value="MEDIATOR OF RNA POLYMERASE II TRANSCRIPTION SUBUNIT 13"/>
    <property type="match status" value="1"/>
</dbReference>
<dbReference type="STRING" id="105984.A0A427XVF6"/>
<sequence length="277" mass="30228">MASDILPPSYCEPPSYLATLCGPTARYACMSLSGTDKLRLIGFPEEDATAVVEVVDAAITASWGVQARTCPKKRVFEWKLKGRPWAGDGWNDEATPLRLLIGSIRGLAATGWHAHAAADVAYRLSCGRDTLFLRQGPPVQRAVFAITFRKPSILMLVDAPHVVQNVFITRLKAWYDGVHGWEVENGALKVHLKGQLWPGFTEAQTFAVRELLCGILGTLDELGYELVASMDFTAVPAWNRLGAAQPGRSRGSTNIDSWFFASKGPSIPSDANPSRDQ</sequence>
<dbReference type="EMBL" id="RSCE01000005">
    <property type="protein sequence ID" value="RSH82787.1"/>
    <property type="molecule type" value="Genomic_DNA"/>
</dbReference>
<comment type="caution">
    <text evidence="1">The sequence shown here is derived from an EMBL/GenBank/DDBJ whole genome shotgun (WGS) entry which is preliminary data.</text>
</comment>
<proteinExistence type="predicted"/>
<gene>
    <name evidence="1" type="ORF">EHS24_007782</name>
</gene>
<dbReference type="Proteomes" id="UP000279236">
    <property type="component" value="Unassembled WGS sequence"/>
</dbReference>
<keyword evidence="2" id="KW-1185">Reference proteome</keyword>
<dbReference type="OrthoDB" id="58379at2759"/>
<dbReference type="GeneID" id="39592325"/>
<evidence type="ECO:0000313" key="2">
    <source>
        <dbReference type="Proteomes" id="UP000279236"/>
    </source>
</evidence>
<dbReference type="RefSeq" id="XP_028477019.1">
    <property type="nucleotide sequence ID" value="XM_028623126.1"/>
</dbReference>
<dbReference type="PANTHER" id="PTHR38696">
    <property type="entry name" value="MEDIATOR OF RNA POLYMERASE II TRANSCRIPTION SUBUNIT 13"/>
    <property type="match status" value="1"/>
</dbReference>
<name>A0A427XVF6_9TREE</name>
<reference evidence="1 2" key="1">
    <citation type="submission" date="2018-11" db="EMBL/GenBank/DDBJ databases">
        <title>Genome sequence of Apiotrichum porosum DSM 27194.</title>
        <authorList>
            <person name="Aliyu H."/>
            <person name="Gorte O."/>
            <person name="Ochsenreither K."/>
        </authorList>
    </citation>
    <scope>NUCLEOTIDE SEQUENCE [LARGE SCALE GENOMIC DNA]</scope>
    <source>
        <strain evidence="1 2">DSM 27194</strain>
    </source>
</reference>
<accession>A0A427XVF6</accession>
<dbReference type="AlphaFoldDB" id="A0A427XVF6"/>
<organism evidence="1 2">
    <name type="scientific">Apiotrichum porosum</name>
    <dbReference type="NCBI Taxonomy" id="105984"/>
    <lineage>
        <taxon>Eukaryota</taxon>
        <taxon>Fungi</taxon>
        <taxon>Dikarya</taxon>
        <taxon>Basidiomycota</taxon>
        <taxon>Agaricomycotina</taxon>
        <taxon>Tremellomycetes</taxon>
        <taxon>Trichosporonales</taxon>
        <taxon>Trichosporonaceae</taxon>
        <taxon>Apiotrichum</taxon>
    </lineage>
</organism>
<protein>
    <submittedName>
        <fullName evidence="1">Uncharacterized protein</fullName>
    </submittedName>
</protein>